<dbReference type="SUPFAM" id="SSF58069">
    <property type="entry name" value="Virus ectodomain"/>
    <property type="match status" value="1"/>
</dbReference>
<dbReference type="Proteomes" id="UP000265040">
    <property type="component" value="Chromosome 18"/>
</dbReference>
<evidence type="ECO:0000313" key="2">
    <source>
        <dbReference type="Proteomes" id="UP000265040"/>
    </source>
</evidence>
<dbReference type="Gene3D" id="1.10.287.210">
    <property type="match status" value="1"/>
</dbReference>
<dbReference type="AlphaFoldDB" id="A0AAQ6IQZ0"/>
<reference evidence="1 2" key="1">
    <citation type="submission" date="2021-04" db="EMBL/GenBank/DDBJ databases">
        <authorList>
            <consortium name="Wellcome Sanger Institute Data Sharing"/>
        </authorList>
    </citation>
    <scope>NUCLEOTIDE SEQUENCE [LARGE SCALE GENOMIC DNA]</scope>
</reference>
<proteinExistence type="predicted"/>
<name>A0AAQ6IQZ0_ANATE</name>
<reference evidence="1" key="2">
    <citation type="submission" date="2025-08" db="UniProtKB">
        <authorList>
            <consortium name="Ensembl"/>
        </authorList>
    </citation>
    <scope>IDENTIFICATION</scope>
</reference>
<evidence type="ECO:0000313" key="1">
    <source>
        <dbReference type="Ensembl" id="ENSATEP00000077974.1"/>
    </source>
</evidence>
<sequence length="67" mass="7455">MVWGYIFTFHYLAANDKSHRLTLLKHEMALDYLLAKTGGICLTLNLTGEASSTLTVIPTHLPLLTSH</sequence>
<protein>
    <submittedName>
        <fullName evidence="1">Uncharacterized protein</fullName>
    </submittedName>
</protein>
<keyword evidence="2" id="KW-1185">Reference proteome</keyword>
<reference evidence="1" key="3">
    <citation type="submission" date="2025-09" db="UniProtKB">
        <authorList>
            <consortium name="Ensembl"/>
        </authorList>
    </citation>
    <scope>IDENTIFICATION</scope>
</reference>
<organism evidence="1 2">
    <name type="scientific">Anabas testudineus</name>
    <name type="common">Climbing perch</name>
    <name type="synonym">Anthias testudineus</name>
    <dbReference type="NCBI Taxonomy" id="64144"/>
    <lineage>
        <taxon>Eukaryota</taxon>
        <taxon>Metazoa</taxon>
        <taxon>Chordata</taxon>
        <taxon>Craniata</taxon>
        <taxon>Vertebrata</taxon>
        <taxon>Euteleostomi</taxon>
        <taxon>Actinopterygii</taxon>
        <taxon>Neopterygii</taxon>
        <taxon>Teleostei</taxon>
        <taxon>Neoteleostei</taxon>
        <taxon>Acanthomorphata</taxon>
        <taxon>Anabantaria</taxon>
        <taxon>Anabantiformes</taxon>
        <taxon>Anabantoidei</taxon>
        <taxon>Anabantidae</taxon>
        <taxon>Anabas</taxon>
    </lineage>
</organism>
<dbReference type="GeneTree" id="ENSGT00940000176865"/>
<accession>A0AAQ6IQZ0</accession>
<dbReference type="Ensembl" id="ENSATET00000074853.1">
    <property type="protein sequence ID" value="ENSATEP00000077974.1"/>
    <property type="gene ID" value="ENSATEG00000030478.1"/>
</dbReference>